<dbReference type="AlphaFoldDB" id="A0A2S2NA27"/>
<protein>
    <submittedName>
        <fullName evidence="1">Uncharacterized protein</fullName>
    </submittedName>
</protein>
<evidence type="ECO:0000313" key="1">
    <source>
        <dbReference type="EMBL" id="MBY13997.1"/>
    </source>
</evidence>
<name>A0A2S2NA27_SCHGA</name>
<dbReference type="EMBL" id="GGMR01001378">
    <property type="protein sequence ID" value="MBY13997.1"/>
    <property type="molecule type" value="Transcribed_RNA"/>
</dbReference>
<sequence>MPKEGGCVQFKTWKNTVRHPFVIYADFEAILAKTDEKKGENTQIFQKREAMSYGFLVKASDDVPAELLDEHDIPTGPVIYRGGEEVQDVAKHFVAVIVEASRKIDNFMKTNIPLLMTKDQEKTYQESIICNLCKCSLTGGDKARDHDYLTGKCRQTWCS</sequence>
<organism evidence="1">
    <name type="scientific">Schizaphis graminum</name>
    <name type="common">Green bug aphid</name>
    <dbReference type="NCBI Taxonomy" id="13262"/>
    <lineage>
        <taxon>Eukaryota</taxon>
        <taxon>Metazoa</taxon>
        <taxon>Ecdysozoa</taxon>
        <taxon>Arthropoda</taxon>
        <taxon>Hexapoda</taxon>
        <taxon>Insecta</taxon>
        <taxon>Pterygota</taxon>
        <taxon>Neoptera</taxon>
        <taxon>Paraneoptera</taxon>
        <taxon>Hemiptera</taxon>
        <taxon>Sternorrhyncha</taxon>
        <taxon>Aphidomorpha</taxon>
        <taxon>Aphidoidea</taxon>
        <taxon>Aphididae</taxon>
        <taxon>Aphidini</taxon>
        <taxon>Schizaphis</taxon>
    </lineage>
</organism>
<proteinExistence type="predicted"/>
<accession>A0A2S2NA27</accession>
<gene>
    <name evidence="1" type="ORF">g.161141</name>
</gene>
<reference evidence="1" key="1">
    <citation type="submission" date="2018-04" db="EMBL/GenBank/DDBJ databases">
        <title>Transcriptome of Schizaphis graminum biotype I.</title>
        <authorList>
            <person name="Scully E.D."/>
            <person name="Geib S.M."/>
            <person name="Palmer N.A."/>
            <person name="Koch K."/>
            <person name="Bradshaw J."/>
            <person name="Heng-Moss T."/>
            <person name="Sarath G."/>
        </authorList>
    </citation>
    <scope>NUCLEOTIDE SEQUENCE</scope>
</reference>